<protein>
    <submittedName>
        <fullName evidence="3">Uncharacterized protein</fullName>
    </submittedName>
</protein>
<sequence>MESLGMASTNHRQPSYEIPQLPTGLGSANSISQAPLPPANDGAETHPHKLFSYAAKFDVGTVPIDPRARPYDPPEYSTQSGLGMNDMATGAMALTEQTSYSFSNQLAPPEWPPMAGFLASQAISNRTSPTPDSSPFSTPSRPPGSRLCSLNHPSIATPLISEPDDTLLQAPDSDSDKEEDATTTPTPSSRSGRVRPTRAFYPYGEVANVMRGKAPLTVYRTKPRTGRLDDLKKSTRRFKDTMHRLFNSAEKLSDETGCWMFLAAQLPNAQMPFLHWVSPTMEDEMPEIHLNRLRTLTQRCFDNLIAGRRQDLAVLSDEKRQLEQKLEEMHARMEEYARILHKQGITTGNLPSSSDSSG</sequence>
<evidence type="ECO:0000313" key="3">
    <source>
        <dbReference type="EMBL" id="KAL0062838.1"/>
    </source>
</evidence>
<keyword evidence="4" id="KW-1185">Reference proteome</keyword>
<feature type="compositionally biased region" description="Low complexity" evidence="2">
    <location>
        <begin position="126"/>
        <end position="146"/>
    </location>
</feature>
<evidence type="ECO:0000256" key="2">
    <source>
        <dbReference type="SAM" id="MobiDB-lite"/>
    </source>
</evidence>
<feature type="compositionally biased region" description="Polar residues" evidence="2">
    <location>
        <begin position="1"/>
        <end position="13"/>
    </location>
</feature>
<accession>A0ABR2ZQ29</accession>
<feature type="coiled-coil region" evidence="1">
    <location>
        <begin position="305"/>
        <end position="339"/>
    </location>
</feature>
<keyword evidence="1" id="KW-0175">Coiled coil</keyword>
<gene>
    <name evidence="3" type="ORF">AAF712_010293</name>
</gene>
<evidence type="ECO:0000313" key="4">
    <source>
        <dbReference type="Proteomes" id="UP001437256"/>
    </source>
</evidence>
<dbReference type="EMBL" id="JBBXMP010000095">
    <property type="protein sequence ID" value="KAL0062838.1"/>
    <property type="molecule type" value="Genomic_DNA"/>
</dbReference>
<organism evidence="3 4">
    <name type="scientific">Marasmius tenuissimus</name>
    <dbReference type="NCBI Taxonomy" id="585030"/>
    <lineage>
        <taxon>Eukaryota</taxon>
        <taxon>Fungi</taxon>
        <taxon>Dikarya</taxon>
        <taxon>Basidiomycota</taxon>
        <taxon>Agaricomycotina</taxon>
        <taxon>Agaricomycetes</taxon>
        <taxon>Agaricomycetidae</taxon>
        <taxon>Agaricales</taxon>
        <taxon>Marasmiineae</taxon>
        <taxon>Marasmiaceae</taxon>
        <taxon>Marasmius</taxon>
    </lineage>
</organism>
<name>A0ABR2ZQ29_9AGAR</name>
<proteinExistence type="predicted"/>
<dbReference type="Proteomes" id="UP001437256">
    <property type="component" value="Unassembled WGS sequence"/>
</dbReference>
<feature type="region of interest" description="Disordered" evidence="2">
    <location>
        <begin position="1"/>
        <end position="46"/>
    </location>
</feature>
<feature type="compositionally biased region" description="Low complexity" evidence="2">
    <location>
        <begin position="182"/>
        <end position="191"/>
    </location>
</feature>
<comment type="caution">
    <text evidence="3">The sequence shown here is derived from an EMBL/GenBank/DDBJ whole genome shotgun (WGS) entry which is preliminary data.</text>
</comment>
<reference evidence="3 4" key="1">
    <citation type="submission" date="2024-05" db="EMBL/GenBank/DDBJ databases">
        <title>A draft genome resource for the thread blight pathogen Marasmius tenuissimus strain MS-2.</title>
        <authorList>
            <person name="Yulfo-Soto G.E."/>
            <person name="Baruah I.K."/>
            <person name="Amoako-Attah I."/>
            <person name="Bukari Y."/>
            <person name="Meinhardt L.W."/>
            <person name="Bailey B.A."/>
            <person name="Cohen S.P."/>
        </authorList>
    </citation>
    <scope>NUCLEOTIDE SEQUENCE [LARGE SCALE GENOMIC DNA]</scope>
    <source>
        <strain evidence="3 4">MS-2</strain>
    </source>
</reference>
<feature type="region of interest" description="Disordered" evidence="2">
    <location>
        <begin position="124"/>
        <end position="197"/>
    </location>
</feature>
<evidence type="ECO:0000256" key="1">
    <source>
        <dbReference type="SAM" id="Coils"/>
    </source>
</evidence>